<evidence type="ECO:0000313" key="5">
    <source>
        <dbReference type="Proteomes" id="UP001239462"/>
    </source>
</evidence>
<dbReference type="Pfam" id="PF07963">
    <property type="entry name" value="N_methyl"/>
    <property type="match status" value="1"/>
</dbReference>
<name>A0ABT7PDS1_9BACT</name>
<dbReference type="Pfam" id="PF07596">
    <property type="entry name" value="SBP_bac_10"/>
    <property type="match status" value="2"/>
</dbReference>
<dbReference type="EMBL" id="JASZZN010000003">
    <property type="protein sequence ID" value="MDM4014650.1"/>
    <property type="molecule type" value="Genomic_DNA"/>
</dbReference>
<dbReference type="InterPro" id="IPR011453">
    <property type="entry name" value="DUF1559"/>
</dbReference>
<comment type="caution">
    <text evidence="4">The sequence shown here is derived from an EMBL/GenBank/DDBJ whole genome shotgun (WGS) entry which is preliminary data.</text>
</comment>
<dbReference type="RefSeq" id="WP_289162333.1">
    <property type="nucleotide sequence ID" value="NZ_JASZZN010000003.1"/>
</dbReference>
<proteinExistence type="predicted"/>
<evidence type="ECO:0000259" key="3">
    <source>
        <dbReference type="Pfam" id="PF07596"/>
    </source>
</evidence>
<sequence>MSPGTSIESPNGKRVHENRWRHLRHGLTLIELLTVIAVLSVLGALLLPAVSEAREAARRMQCSGKMRQMGVALHAYHGAHSRFPPGHLADLKSGGDGRSWGWGTLLLPFIEQRSLADQLRSVNRSFDEVASDESRSALLQTNIDLYQCPSDTGDSLSHPYRSILVPITVMPESSSFADGPSSLTTPDHAVKPPPPPPPPPEPPPVEPQIIYVAIRLGKSNYVGSIGSRWKTERSDWDVNDFRGNGVFGRNSDLTIAEIFDGMSNTLAIGERCMRNYSAVWAGSNSWQGCGFVDNQMMLGTAFYPINDSPVRQNIDCDGQGSANFSSYHGGGANFLLADGAVRYLTEHIDIRVFQNLAQRDDGEKVGDF</sequence>
<dbReference type="PROSITE" id="PS00409">
    <property type="entry name" value="PROKAR_NTER_METHYL"/>
    <property type="match status" value="1"/>
</dbReference>
<dbReference type="Proteomes" id="UP001239462">
    <property type="component" value="Unassembled WGS sequence"/>
</dbReference>
<accession>A0ABT7PDS1</accession>
<dbReference type="Gene3D" id="3.30.700.10">
    <property type="entry name" value="Glycoprotein, Type 4 Pilin"/>
    <property type="match status" value="1"/>
</dbReference>
<dbReference type="PANTHER" id="PTHR30093:SF2">
    <property type="entry name" value="TYPE II SECRETION SYSTEM PROTEIN H"/>
    <property type="match status" value="1"/>
</dbReference>
<keyword evidence="2" id="KW-0472">Membrane</keyword>
<feature type="domain" description="DUF1559" evidence="3">
    <location>
        <begin position="227"/>
        <end position="350"/>
    </location>
</feature>
<feature type="compositionally biased region" description="Pro residues" evidence="1">
    <location>
        <begin position="191"/>
        <end position="206"/>
    </location>
</feature>
<dbReference type="NCBIfam" id="TIGR02532">
    <property type="entry name" value="IV_pilin_GFxxxE"/>
    <property type="match status" value="1"/>
</dbReference>
<gene>
    <name evidence="4" type="ORF">QTN89_04350</name>
</gene>
<feature type="transmembrane region" description="Helical" evidence="2">
    <location>
        <begin position="29"/>
        <end position="50"/>
    </location>
</feature>
<feature type="compositionally biased region" description="Polar residues" evidence="1">
    <location>
        <begin position="174"/>
        <end position="185"/>
    </location>
</feature>
<feature type="region of interest" description="Disordered" evidence="1">
    <location>
        <begin position="174"/>
        <end position="206"/>
    </location>
</feature>
<keyword evidence="2" id="KW-1133">Transmembrane helix</keyword>
<dbReference type="InterPro" id="IPR027558">
    <property type="entry name" value="Pre_pil_HX9DG_C"/>
</dbReference>
<evidence type="ECO:0000256" key="2">
    <source>
        <dbReference type="SAM" id="Phobius"/>
    </source>
</evidence>
<organism evidence="4 5">
    <name type="scientific">Roseiconus lacunae</name>
    <dbReference type="NCBI Taxonomy" id="2605694"/>
    <lineage>
        <taxon>Bacteria</taxon>
        <taxon>Pseudomonadati</taxon>
        <taxon>Planctomycetota</taxon>
        <taxon>Planctomycetia</taxon>
        <taxon>Pirellulales</taxon>
        <taxon>Pirellulaceae</taxon>
        <taxon>Roseiconus</taxon>
    </lineage>
</organism>
<keyword evidence="5" id="KW-1185">Reference proteome</keyword>
<dbReference type="NCBIfam" id="TIGR04294">
    <property type="entry name" value="pre_pil_HX9DG"/>
    <property type="match status" value="1"/>
</dbReference>
<dbReference type="PANTHER" id="PTHR30093">
    <property type="entry name" value="GENERAL SECRETION PATHWAY PROTEIN G"/>
    <property type="match status" value="1"/>
</dbReference>
<evidence type="ECO:0000313" key="4">
    <source>
        <dbReference type="EMBL" id="MDM4014650.1"/>
    </source>
</evidence>
<dbReference type="InterPro" id="IPR012902">
    <property type="entry name" value="N_methyl_site"/>
</dbReference>
<keyword evidence="2" id="KW-0812">Transmembrane</keyword>
<evidence type="ECO:0000256" key="1">
    <source>
        <dbReference type="SAM" id="MobiDB-lite"/>
    </source>
</evidence>
<protein>
    <submittedName>
        <fullName evidence="4">DUF1559 domain-containing protein</fullName>
    </submittedName>
</protein>
<feature type="domain" description="DUF1559" evidence="3">
    <location>
        <begin position="52"/>
        <end position="160"/>
    </location>
</feature>
<reference evidence="4 5" key="1">
    <citation type="submission" date="2023-06" db="EMBL/GenBank/DDBJ databases">
        <title>Roseiconus lacunae JC819 isolated from Gulf of Mannar region, Tamil Nadu.</title>
        <authorList>
            <person name="Pk S."/>
            <person name="Ch S."/>
            <person name="Ch V.R."/>
        </authorList>
    </citation>
    <scope>NUCLEOTIDE SEQUENCE [LARGE SCALE GENOMIC DNA]</scope>
    <source>
        <strain evidence="4 5">JC819</strain>
    </source>
</reference>
<dbReference type="InterPro" id="IPR045584">
    <property type="entry name" value="Pilin-like"/>
</dbReference>
<dbReference type="SUPFAM" id="SSF54523">
    <property type="entry name" value="Pili subunits"/>
    <property type="match status" value="1"/>
</dbReference>